<keyword evidence="1" id="KW-0472">Membrane</keyword>
<accession>A0A0E9S1H1</accession>
<keyword evidence="1" id="KW-1133">Transmembrane helix</keyword>
<dbReference type="AlphaFoldDB" id="A0A0E9S1H1"/>
<evidence type="ECO:0000313" key="2">
    <source>
        <dbReference type="EMBL" id="JAH35254.1"/>
    </source>
</evidence>
<reference evidence="2" key="1">
    <citation type="submission" date="2014-11" db="EMBL/GenBank/DDBJ databases">
        <authorList>
            <person name="Amaro Gonzalez C."/>
        </authorList>
    </citation>
    <scope>NUCLEOTIDE SEQUENCE</scope>
</reference>
<protein>
    <submittedName>
        <fullName evidence="2">Uncharacterized protein</fullName>
    </submittedName>
</protein>
<feature type="transmembrane region" description="Helical" evidence="1">
    <location>
        <begin position="16"/>
        <end position="39"/>
    </location>
</feature>
<organism evidence="2">
    <name type="scientific">Anguilla anguilla</name>
    <name type="common">European freshwater eel</name>
    <name type="synonym">Muraena anguilla</name>
    <dbReference type="NCBI Taxonomy" id="7936"/>
    <lineage>
        <taxon>Eukaryota</taxon>
        <taxon>Metazoa</taxon>
        <taxon>Chordata</taxon>
        <taxon>Craniata</taxon>
        <taxon>Vertebrata</taxon>
        <taxon>Euteleostomi</taxon>
        <taxon>Actinopterygii</taxon>
        <taxon>Neopterygii</taxon>
        <taxon>Teleostei</taxon>
        <taxon>Anguilliformes</taxon>
        <taxon>Anguillidae</taxon>
        <taxon>Anguilla</taxon>
    </lineage>
</organism>
<keyword evidence="1" id="KW-0812">Transmembrane</keyword>
<sequence>MLHSGMSPASSCIEFLSLHCVTLLKYFSPILLICLTVMYRM</sequence>
<dbReference type="EMBL" id="GBXM01073323">
    <property type="protein sequence ID" value="JAH35254.1"/>
    <property type="molecule type" value="Transcribed_RNA"/>
</dbReference>
<evidence type="ECO:0000256" key="1">
    <source>
        <dbReference type="SAM" id="Phobius"/>
    </source>
</evidence>
<proteinExistence type="predicted"/>
<reference evidence="2" key="2">
    <citation type="journal article" date="2015" name="Fish Shellfish Immunol.">
        <title>Early steps in the European eel (Anguilla anguilla)-Vibrio vulnificus interaction in the gills: Role of the RtxA13 toxin.</title>
        <authorList>
            <person name="Callol A."/>
            <person name="Pajuelo D."/>
            <person name="Ebbesson L."/>
            <person name="Teles M."/>
            <person name="MacKenzie S."/>
            <person name="Amaro C."/>
        </authorList>
    </citation>
    <scope>NUCLEOTIDE SEQUENCE</scope>
</reference>
<name>A0A0E9S1H1_ANGAN</name>